<keyword evidence="2" id="KW-0946">Virion</keyword>
<feature type="transmembrane region" description="Helical" evidence="1">
    <location>
        <begin position="70"/>
        <end position="95"/>
    </location>
</feature>
<evidence type="ECO:0000313" key="3">
    <source>
        <dbReference type="Proteomes" id="UP000008777"/>
    </source>
</evidence>
<dbReference type="KEGG" id="vg:2806860"/>
<name>Q6ZYI3_PSVY</name>
<organismHost>
    <name type="scientific">Pyrobaculum</name>
    <dbReference type="NCBI Taxonomy" id="2276"/>
</organismHost>
<keyword evidence="1" id="KW-1133">Transmembrane helix</keyword>
<organismHost>
    <name type="scientific">Thermoproteus tenax</name>
    <dbReference type="NCBI Taxonomy" id="2271"/>
</organismHost>
<protein>
    <submittedName>
        <fullName evidence="2">Virus coat protein VP2</fullName>
    </submittedName>
</protein>
<keyword evidence="3" id="KW-1185">Reference proteome</keyword>
<feature type="transmembrane region" description="Helical" evidence="1">
    <location>
        <begin position="32"/>
        <end position="58"/>
    </location>
</feature>
<keyword evidence="2" id="KW-0167">Capsid protein</keyword>
<sequence length="246" mass="25268">MLLPEGAGLLGLLAIALLNRKAIPIALITLFVSAAVAVAGGAVYAAFTPLMAGAIALYALRQEERVIEKVVGLFLGLSIIWASDNTAIAQVFATISYEIVKPFFDALVNVMGVIGFGGVLGALLAWSLLSPRLISIAEKEPLVSMGYVLLGAVVLAGAVAAVPPYVALAMAIALLNQFSRALRGNMEALGEIAPALFILATLIPPTTLAPLGAVLAVIELAFGVLSRRHLAGAAMWATAAMLVAGL</sequence>
<dbReference type="EMBL" id="AJ635161">
    <property type="protein sequence ID" value="CAG25639.1"/>
    <property type="molecule type" value="Genomic_DNA"/>
</dbReference>
<accession>Q6ZYI3</accession>
<evidence type="ECO:0000313" key="2">
    <source>
        <dbReference type="EMBL" id="CAG25639.1"/>
    </source>
</evidence>
<dbReference type="GeneID" id="2806860"/>
<proteinExistence type="predicted"/>
<feature type="transmembrane region" description="Helical" evidence="1">
    <location>
        <begin position="107"/>
        <end position="126"/>
    </location>
</feature>
<evidence type="ECO:0000256" key="1">
    <source>
        <dbReference type="SAM" id="Phobius"/>
    </source>
</evidence>
<feature type="transmembrane region" description="Helical" evidence="1">
    <location>
        <begin position="195"/>
        <end position="218"/>
    </location>
</feature>
<feature type="transmembrane region" description="Helical" evidence="1">
    <location>
        <begin position="147"/>
        <end position="175"/>
    </location>
</feature>
<keyword evidence="1" id="KW-0472">Membrane</keyword>
<keyword evidence="1" id="KW-0812">Transmembrane</keyword>
<dbReference type="GO" id="GO:0019028">
    <property type="term" value="C:viral capsid"/>
    <property type="evidence" value="ECO:0007669"/>
    <property type="project" value="UniProtKB-KW"/>
</dbReference>
<organism evidence="2 3">
    <name type="scientific">Pyrobaculum spherical virus (isolate United States/Yellowstone)</name>
    <name type="common">PSV</name>
    <dbReference type="NCBI Taxonomy" id="654907"/>
    <lineage>
        <taxon>Viruses</taxon>
        <taxon>Viruses incertae sedis</taxon>
        <taxon>Globuloviridae</taxon>
        <taxon>Alphaglobulovirus</taxon>
        <taxon>Alphaglobulovirus obsidianense</taxon>
    </lineage>
</organism>
<dbReference type="Proteomes" id="UP000008777">
    <property type="component" value="Segment"/>
</dbReference>
<dbReference type="RefSeq" id="YP_015541.1">
    <property type="nucleotide sequence ID" value="NC_005872.1"/>
</dbReference>
<gene>
    <name evidence="2" type="primary">vp2</name>
</gene>
<reference evidence="2 3" key="1">
    <citation type="journal article" date="2004" name="Virology">
        <title>Morphology and genome organisation of the virus PSV of the hyperthermophilic archaeal genera Pyrobaculum and Thermoproteus: A novel virus family, the Globuloviridae.</title>
        <authorList>
            <person name="Haering M."/>
            <person name="Peng X."/>
            <person name="Bruegger K."/>
            <person name="Rachel R."/>
            <person name="Stetter K.O."/>
            <person name="Garrett R.A."/>
            <person name="Prangishvili D."/>
        </authorList>
    </citation>
    <scope>NUCLEOTIDE SEQUENCE [LARGE SCALE GENOMIC DNA]</scope>
    <source>
        <strain evidence="3">Isolate United States/Yellowstone</strain>
    </source>
</reference>